<proteinExistence type="predicted"/>
<name>A0ABU9YJ64_9PROT</name>
<gene>
    <name evidence="1" type="ORF">WG926_11125</name>
</gene>
<keyword evidence="2" id="KW-1185">Reference proteome</keyword>
<dbReference type="EMBL" id="JBBKTW010000004">
    <property type="protein sequence ID" value="MEN2988855.1"/>
    <property type="molecule type" value="Genomic_DNA"/>
</dbReference>
<protein>
    <recommendedName>
        <fullName evidence="3">Peptidase M48 domain-containing protein</fullName>
    </recommendedName>
</protein>
<evidence type="ECO:0000313" key="1">
    <source>
        <dbReference type="EMBL" id="MEN2988855.1"/>
    </source>
</evidence>
<evidence type="ECO:0000313" key="2">
    <source>
        <dbReference type="Proteomes" id="UP001413721"/>
    </source>
</evidence>
<organism evidence="1 2">
    <name type="scientific">Tistrella arctica</name>
    <dbReference type="NCBI Taxonomy" id="3133430"/>
    <lineage>
        <taxon>Bacteria</taxon>
        <taxon>Pseudomonadati</taxon>
        <taxon>Pseudomonadota</taxon>
        <taxon>Alphaproteobacteria</taxon>
        <taxon>Geminicoccales</taxon>
        <taxon>Geminicoccaceae</taxon>
        <taxon>Tistrella</taxon>
    </lineage>
</organism>
<dbReference type="RefSeq" id="WP_345934908.1">
    <property type="nucleotide sequence ID" value="NZ_JBBKTV010000009.1"/>
</dbReference>
<evidence type="ECO:0008006" key="3">
    <source>
        <dbReference type="Google" id="ProtNLM"/>
    </source>
</evidence>
<comment type="caution">
    <text evidence="1">The sequence shown here is derived from an EMBL/GenBank/DDBJ whole genome shotgun (WGS) entry which is preliminary data.</text>
</comment>
<sequence length="581" mass="62637">MTGCIPKPLEDVVSDARSFLTGEPSLARFDGRYIDSDEVTALMPRATAAQPLDFAYAPTPDQISYTSLYGPGQRSRRVQGTLDVEAATSFPEVQTYLQDRVDLLLQGWPAAHRPVVEVVLSASTNSEPSAMPGRRLVVPMGLLLDQARARDPIVTAMLAHELGHILLSHNDGDSNRDRTVASLTTLGDMAAFVGGGRAEAVAGSMVGQRQPSARDGRSVEADEKRLRRPSGIYRQYVDRVIGSTWNQAEELQADLLAQDLLAALPPGGPHAGDMVTMLSGLAVEKQDLEAAAADAASAQIRQSGTEMAEAGAVDKGSVTDMFGDVAMSVGKSVFLLFTDDHPSIEARRALAADYAQRLASLRGDAAASGGARALLTKKTEDERPDPLARLLARRDIQREMTLYTRAFGLMPSLSGASDADADVDYRGFLKALGRIDRVRDPFLLTIAGQAHVATGNRRAARQAYERAVALPQAGLMPFESLARLDLIERRPQAALDRIAEGEARAKYPPRLLPLRIAALRDAEQPFDEPLQRCMRVYLPDIRFSCRAAAGENVSEEDLKTEPTVAGDIINSLSAGRQTGSN</sequence>
<reference evidence="1 2" key="1">
    <citation type="submission" date="2024-03" db="EMBL/GenBank/DDBJ databases">
        <title>High-quality draft genome sequencing of Tistrella sp. BH-R2-4.</title>
        <authorList>
            <person name="Dong C."/>
        </authorList>
    </citation>
    <scope>NUCLEOTIDE SEQUENCE [LARGE SCALE GENOMIC DNA]</scope>
    <source>
        <strain evidence="1 2">BH-R2-4</strain>
    </source>
</reference>
<accession>A0ABU9YJ64</accession>
<dbReference type="Proteomes" id="UP001413721">
    <property type="component" value="Unassembled WGS sequence"/>
</dbReference>